<name>A0A6C0DX50_9ZZZZ</name>
<reference evidence="1" key="1">
    <citation type="journal article" date="2020" name="Nature">
        <title>Giant virus diversity and host interactions through global metagenomics.</title>
        <authorList>
            <person name="Schulz F."/>
            <person name="Roux S."/>
            <person name="Paez-Espino D."/>
            <person name="Jungbluth S."/>
            <person name="Walsh D.A."/>
            <person name="Denef V.J."/>
            <person name="McMahon K.D."/>
            <person name="Konstantinidis K.T."/>
            <person name="Eloe-Fadrosh E.A."/>
            <person name="Kyrpides N.C."/>
            <person name="Woyke T."/>
        </authorList>
    </citation>
    <scope>NUCLEOTIDE SEQUENCE</scope>
    <source>
        <strain evidence="1">GVMAG-M-3300023179-103</strain>
    </source>
</reference>
<dbReference type="EMBL" id="MN739695">
    <property type="protein sequence ID" value="QHT21536.1"/>
    <property type="molecule type" value="Genomic_DNA"/>
</dbReference>
<sequence length="163" mass="18638">MNDKSTTIITADYMYLVFVGSEDLIIKIINKLNQNQAHKNTLFISHNIDIPCVNLLDNDTLKNIFKNNYLSFDEGIETAQCLVYAEYPKQNLMCMFSITKTETNNIISFPVLSIDDEENPDKIIGNWLKKYNIDKVINSITIKPIDIVGGEHDILVFVAYINN</sequence>
<dbReference type="AlphaFoldDB" id="A0A6C0DX50"/>
<proteinExistence type="predicted"/>
<evidence type="ECO:0000313" key="1">
    <source>
        <dbReference type="EMBL" id="QHT21536.1"/>
    </source>
</evidence>
<protein>
    <submittedName>
        <fullName evidence="1">Uncharacterized protein</fullName>
    </submittedName>
</protein>
<accession>A0A6C0DX50</accession>
<organism evidence="1">
    <name type="scientific">viral metagenome</name>
    <dbReference type="NCBI Taxonomy" id="1070528"/>
    <lineage>
        <taxon>unclassified sequences</taxon>
        <taxon>metagenomes</taxon>
        <taxon>organismal metagenomes</taxon>
    </lineage>
</organism>